<evidence type="ECO:0000256" key="6">
    <source>
        <dbReference type="SAM" id="Phobius"/>
    </source>
</evidence>
<keyword evidence="3 6" id="KW-0812">Transmembrane</keyword>
<organism evidence="8 9">
    <name type="scientific">Paucibacter sediminis</name>
    <dbReference type="NCBI Taxonomy" id="3019553"/>
    <lineage>
        <taxon>Bacteria</taxon>
        <taxon>Pseudomonadati</taxon>
        <taxon>Pseudomonadota</taxon>
        <taxon>Betaproteobacteria</taxon>
        <taxon>Burkholderiales</taxon>
        <taxon>Sphaerotilaceae</taxon>
        <taxon>Roseateles</taxon>
    </lineage>
</organism>
<feature type="transmembrane region" description="Helical" evidence="6">
    <location>
        <begin position="71"/>
        <end position="92"/>
    </location>
</feature>
<feature type="transmembrane region" description="Helical" evidence="6">
    <location>
        <begin position="31"/>
        <end position="50"/>
    </location>
</feature>
<dbReference type="PANTHER" id="PTHR38459:SF1">
    <property type="entry name" value="PROPHAGE BACTOPRENOL-LINKED GLUCOSE TRANSLOCASE HOMOLOG"/>
    <property type="match status" value="1"/>
</dbReference>
<evidence type="ECO:0000259" key="7">
    <source>
        <dbReference type="Pfam" id="PF04138"/>
    </source>
</evidence>
<protein>
    <submittedName>
        <fullName evidence="8">GtrA family protein</fullName>
    </submittedName>
</protein>
<dbReference type="GO" id="GO:0000271">
    <property type="term" value="P:polysaccharide biosynthetic process"/>
    <property type="evidence" value="ECO:0007669"/>
    <property type="project" value="InterPro"/>
</dbReference>
<keyword evidence="5 6" id="KW-0472">Membrane</keyword>
<name>A0AA95SMB0_9BURK</name>
<reference evidence="8" key="1">
    <citation type="submission" date="2023-01" db="EMBL/GenBank/DDBJ databases">
        <title>Whole genome sequence of Paucibacter sp. S2-9 isolated from pond sediment.</title>
        <authorList>
            <person name="Jung J.Y."/>
        </authorList>
    </citation>
    <scope>NUCLEOTIDE SEQUENCE</scope>
    <source>
        <strain evidence="8">S2-9</strain>
    </source>
</reference>
<evidence type="ECO:0000313" key="8">
    <source>
        <dbReference type="EMBL" id="WIT11212.1"/>
    </source>
</evidence>
<feature type="domain" description="GtrA/DPMS transmembrane" evidence="7">
    <location>
        <begin position="7"/>
        <end position="120"/>
    </location>
</feature>
<comment type="subcellular location">
    <subcellularLocation>
        <location evidence="1">Membrane</location>
        <topology evidence="1">Multi-pass membrane protein</topology>
    </subcellularLocation>
</comment>
<evidence type="ECO:0000256" key="5">
    <source>
        <dbReference type="ARBA" id="ARBA00023136"/>
    </source>
</evidence>
<dbReference type="InterPro" id="IPR051401">
    <property type="entry name" value="GtrA_CellWall_Glycosyl"/>
</dbReference>
<evidence type="ECO:0000256" key="4">
    <source>
        <dbReference type="ARBA" id="ARBA00022989"/>
    </source>
</evidence>
<dbReference type="Pfam" id="PF04138">
    <property type="entry name" value="GtrA_DPMS_TM"/>
    <property type="match status" value="1"/>
</dbReference>
<accession>A0AA95SMB0</accession>
<keyword evidence="4 6" id="KW-1133">Transmembrane helix</keyword>
<proteinExistence type="inferred from homology"/>
<dbReference type="EMBL" id="CP116346">
    <property type="protein sequence ID" value="WIT11212.1"/>
    <property type="molecule type" value="Genomic_DNA"/>
</dbReference>
<dbReference type="KEGG" id="pais:PFX98_20275"/>
<dbReference type="InterPro" id="IPR007267">
    <property type="entry name" value="GtrA_DPMS_TM"/>
</dbReference>
<sequence length="125" mass="13497">MRSLLWFGAVGASAAAVHFGVVVLAVKLLDLAPLLANVLGFMLAFCVSFVGHHRLSFAAQQASGRQALPRFALVALLGFASNELMYAVLLGLGVEYRLALFLVLLAVAAMTWLLSRHWAFKRRAA</sequence>
<feature type="transmembrane region" description="Helical" evidence="6">
    <location>
        <begin position="98"/>
        <end position="115"/>
    </location>
</feature>
<comment type="similarity">
    <text evidence="2">Belongs to the GtrA family.</text>
</comment>
<dbReference type="PANTHER" id="PTHR38459">
    <property type="entry name" value="PROPHAGE BACTOPRENOL-LINKED GLUCOSE TRANSLOCASE HOMOLOG"/>
    <property type="match status" value="1"/>
</dbReference>
<dbReference type="RefSeq" id="WP_285232290.1">
    <property type="nucleotide sequence ID" value="NZ_CP116346.1"/>
</dbReference>
<gene>
    <name evidence="8" type="ORF">PFX98_20275</name>
</gene>
<dbReference type="Proteomes" id="UP001177769">
    <property type="component" value="Chromosome"/>
</dbReference>
<evidence type="ECO:0000313" key="9">
    <source>
        <dbReference type="Proteomes" id="UP001177769"/>
    </source>
</evidence>
<dbReference type="GO" id="GO:0005886">
    <property type="term" value="C:plasma membrane"/>
    <property type="evidence" value="ECO:0007669"/>
    <property type="project" value="TreeGrafter"/>
</dbReference>
<keyword evidence="9" id="KW-1185">Reference proteome</keyword>
<evidence type="ECO:0000256" key="2">
    <source>
        <dbReference type="ARBA" id="ARBA00009399"/>
    </source>
</evidence>
<dbReference type="AlphaFoldDB" id="A0AA95SMB0"/>
<evidence type="ECO:0000256" key="3">
    <source>
        <dbReference type="ARBA" id="ARBA00022692"/>
    </source>
</evidence>
<evidence type="ECO:0000256" key="1">
    <source>
        <dbReference type="ARBA" id="ARBA00004141"/>
    </source>
</evidence>